<proteinExistence type="predicted"/>
<accession>A0A0F9EJT3</accession>
<dbReference type="EMBL" id="LAZR01024713">
    <property type="protein sequence ID" value="KKL74259.1"/>
    <property type="molecule type" value="Genomic_DNA"/>
</dbReference>
<sequence>MTSRVKKITSIIEVLRNAILNTVPDYEQDERAMGYLEALQDLEEKLSG</sequence>
<protein>
    <submittedName>
        <fullName evidence="1">Uncharacterized protein</fullName>
    </submittedName>
</protein>
<organism evidence="1">
    <name type="scientific">marine sediment metagenome</name>
    <dbReference type="NCBI Taxonomy" id="412755"/>
    <lineage>
        <taxon>unclassified sequences</taxon>
        <taxon>metagenomes</taxon>
        <taxon>ecological metagenomes</taxon>
    </lineage>
</organism>
<reference evidence="1" key="1">
    <citation type="journal article" date="2015" name="Nature">
        <title>Complex archaea that bridge the gap between prokaryotes and eukaryotes.</title>
        <authorList>
            <person name="Spang A."/>
            <person name="Saw J.H."/>
            <person name="Jorgensen S.L."/>
            <person name="Zaremba-Niedzwiedzka K."/>
            <person name="Martijn J."/>
            <person name="Lind A.E."/>
            <person name="van Eijk R."/>
            <person name="Schleper C."/>
            <person name="Guy L."/>
            <person name="Ettema T.J."/>
        </authorList>
    </citation>
    <scope>NUCLEOTIDE SEQUENCE</scope>
</reference>
<gene>
    <name evidence="1" type="ORF">LCGC14_2066720</name>
</gene>
<evidence type="ECO:0000313" key="1">
    <source>
        <dbReference type="EMBL" id="KKL74259.1"/>
    </source>
</evidence>
<name>A0A0F9EJT3_9ZZZZ</name>
<comment type="caution">
    <text evidence="1">The sequence shown here is derived from an EMBL/GenBank/DDBJ whole genome shotgun (WGS) entry which is preliminary data.</text>
</comment>
<dbReference type="AlphaFoldDB" id="A0A0F9EJT3"/>